<dbReference type="SMART" id="SM00304">
    <property type="entry name" value="HAMP"/>
    <property type="match status" value="1"/>
</dbReference>
<dbReference type="PANTHER" id="PTHR45528">
    <property type="entry name" value="SENSOR HISTIDINE KINASE CPXA"/>
    <property type="match status" value="1"/>
</dbReference>
<name>A0A0A7EJ72_9GAMM</name>
<dbReference type="HOGENOM" id="CLU_000445_89_27_6"/>
<evidence type="ECO:0000313" key="18">
    <source>
        <dbReference type="Proteomes" id="UP000030341"/>
    </source>
</evidence>
<dbReference type="RefSeq" id="WP_038642579.1">
    <property type="nucleotide sequence ID" value="NZ_CP009888.1"/>
</dbReference>
<dbReference type="PANTHER" id="PTHR45528:SF1">
    <property type="entry name" value="SENSOR HISTIDINE KINASE CPXA"/>
    <property type="match status" value="1"/>
</dbReference>
<evidence type="ECO:0000256" key="14">
    <source>
        <dbReference type="SAM" id="Phobius"/>
    </source>
</evidence>
<dbReference type="PROSITE" id="PS50109">
    <property type="entry name" value="HIS_KIN"/>
    <property type="match status" value="1"/>
</dbReference>
<reference evidence="17 18" key="1">
    <citation type="submission" date="2014-11" db="EMBL/GenBank/DDBJ databases">
        <title>Complete Genome Sequence of Pseudoalteromonas sp. Strain OCN003 Isolated from Kaneohe Bay, Oahu, Hawaii.</title>
        <authorList>
            <person name="Beurmann S."/>
            <person name="Videau P."/>
            <person name="Ushijima B."/>
            <person name="Smith A.M."/>
            <person name="Aeby G.S."/>
            <person name="Callahan S.M."/>
            <person name="Belcaid M."/>
        </authorList>
    </citation>
    <scope>NUCLEOTIDE SEQUENCE [LARGE SCALE GENOMIC DNA]</scope>
    <source>
        <strain evidence="17 18">OCN003</strain>
    </source>
</reference>
<keyword evidence="18" id="KW-1185">Reference proteome</keyword>
<evidence type="ECO:0000256" key="7">
    <source>
        <dbReference type="ARBA" id="ARBA00022692"/>
    </source>
</evidence>
<evidence type="ECO:0000259" key="15">
    <source>
        <dbReference type="PROSITE" id="PS50109"/>
    </source>
</evidence>
<keyword evidence="13 14" id="KW-0472">Membrane</keyword>
<sequence>MLKLFNPRNYLFFKIFGWFWLTILCTFAVLFLFSQLTENSVESRNLRGPKLENLKRLAMGLERAHLKKEEKTLAQLAGHPRISRHRLLYFTLPESNTAFFNQPIKTQPDVGLLAFTQQLTPQIITTAEYRALGPVTINYQDQVYLMYEIEPWRSPPLGIRIMLMPLWLKILVMIGATLLLSLLFSRVLINPINALKRATSQLASGQLDTRVAVSSESGDELTTLAKDFNLMAQRLELLVSSQKRLMADISHELRSPLTRLQMATGLAQLKQSSEQASYLSRIEKEANNLEKMISDVLKLSRLEANNQYIEKEQQSLQSILQQVLKDAEFEAEQQHKVLKVIGTSKKHLQLDAALIASAFENILRNAIKYSKSAIQCEITDQPNMVIINICDDGEGVSEADLPFLLEPFYRASQSRERQSGGAGLGLAIAKQAIELHQGTISLKNKQNSGLNVTISLKDDETT</sequence>
<dbReference type="eggNOG" id="COG5002">
    <property type="taxonomic scope" value="Bacteria"/>
</dbReference>
<dbReference type="SUPFAM" id="SSF158472">
    <property type="entry name" value="HAMP domain-like"/>
    <property type="match status" value="1"/>
</dbReference>
<evidence type="ECO:0000256" key="13">
    <source>
        <dbReference type="ARBA" id="ARBA00023136"/>
    </source>
</evidence>
<feature type="transmembrane region" description="Helical" evidence="14">
    <location>
        <begin position="166"/>
        <end position="189"/>
    </location>
</feature>
<evidence type="ECO:0000256" key="11">
    <source>
        <dbReference type="ARBA" id="ARBA00022989"/>
    </source>
</evidence>
<dbReference type="InterPro" id="IPR036097">
    <property type="entry name" value="HisK_dim/P_sf"/>
</dbReference>
<evidence type="ECO:0000256" key="5">
    <source>
        <dbReference type="ARBA" id="ARBA00022553"/>
    </source>
</evidence>
<dbReference type="GO" id="GO:0005886">
    <property type="term" value="C:plasma membrane"/>
    <property type="evidence" value="ECO:0007669"/>
    <property type="project" value="UniProtKB-SubCell"/>
</dbReference>
<dbReference type="CDD" id="cd06225">
    <property type="entry name" value="HAMP"/>
    <property type="match status" value="1"/>
</dbReference>
<accession>A0A0A7EJ72</accession>
<dbReference type="PRINTS" id="PR00344">
    <property type="entry name" value="BCTRLSENSOR"/>
</dbReference>
<evidence type="ECO:0000256" key="2">
    <source>
        <dbReference type="ARBA" id="ARBA00004651"/>
    </source>
</evidence>
<keyword evidence="12" id="KW-0902">Two-component regulatory system</keyword>
<keyword evidence="9 17" id="KW-0418">Kinase</keyword>
<dbReference type="STRING" id="1348114.OM33_13930"/>
<evidence type="ECO:0000256" key="1">
    <source>
        <dbReference type="ARBA" id="ARBA00000085"/>
    </source>
</evidence>
<dbReference type="Pfam" id="PF02518">
    <property type="entry name" value="HATPase_c"/>
    <property type="match status" value="1"/>
</dbReference>
<dbReference type="Gene3D" id="6.10.340.10">
    <property type="match status" value="1"/>
</dbReference>
<dbReference type="InterPro" id="IPR003660">
    <property type="entry name" value="HAMP_dom"/>
</dbReference>
<feature type="domain" description="Histidine kinase" evidence="15">
    <location>
        <begin position="248"/>
        <end position="460"/>
    </location>
</feature>
<comment type="catalytic activity">
    <reaction evidence="1">
        <text>ATP + protein L-histidine = ADP + protein N-phospho-L-histidine.</text>
        <dbReference type="EC" id="2.7.13.3"/>
    </reaction>
</comment>
<dbReference type="AlphaFoldDB" id="A0A0A7EJ72"/>
<keyword evidence="6" id="KW-0808">Transferase</keyword>
<evidence type="ECO:0000256" key="4">
    <source>
        <dbReference type="ARBA" id="ARBA00022475"/>
    </source>
</evidence>
<dbReference type="EC" id="2.7.13.3" evidence="3"/>
<evidence type="ECO:0000259" key="16">
    <source>
        <dbReference type="PROSITE" id="PS50885"/>
    </source>
</evidence>
<organism evidence="17 18">
    <name type="scientific">Pseudoalteromonas piratica</name>
    <dbReference type="NCBI Taxonomy" id="1348114"/>
    <lineage>
        <taxon>Bacteria</taxon>
        <taxon>Pseudomonadati</taxon>
        <taxon>Pseudomonadota</taxon>
        <taxon>Gammaproteobacteria</taxon>
        <taxon>Alteromonadales</taxon>
        <taxon>Pseudoalteromonadaceae</taxon>
        <taxon>Pseudoalteromonas</taxon>
    </lineage>
</organism>
<dbReference type="Proteomes" id="UP000030341">
    <property type="component" value="Chromosome 1"/>
</dbReference>
<dbReference type="SMART" id="SM00388">
    <property type="entry name" value="HisKA"/>
    <property type="match status" value="1"/>
</dbReference>
<evidence type="ECO:0000256" key="10">
    <source>
        <dbReference type="ARBA" id="ARBA00022840"/>
    </source>
</evidence>
<evidence type="ECO:0000313" key="17">
    <source>
        <dbReference type="EMBL" id="AIY66091.1"/>
    </source>
</evidence>
<gene>
    <name evidence="17" type="ORF">OM33_13930</name>
</gene>
<keyword evidence="5" id="KW-0597">Phosphoprotein</keyword>
<keyword evidence="11 14" id="KW-1133">Transmembrane helix</keyword>
<feature type="transmembrane region" description="Helical" evidence="14">
    <location>
        <begin position="12"/>
        <end position="33"/>
    </location>
</feature>
<dbReference type="GO" id="GO:0000155">
    <property type="term" value="F:phosphorelay sensor kinase activity"/>
    <property type="evidence" value="ECO:0007669"/>
    <property type="project" value="InterPro"/>
</dbReference>
<dbReference type="InterPro" id="IPR036890">
    <property type="entry name" value="HATPase_C_sf"/>
</dbReference>
<dbReference type="InterPro" id="IPR004358">
    <property type="entry name" value="Sig_transdc_His_kin-like_C"/>
</dbReference>
<dbReference type="EMBL" id="CP009888">
    <property type="protein sequence ID" value="AIY66091.1"/>
    <property type="molecule type" value="Genomic_DNA"/>
</dbReference>
<dbReference type="Pfam" id="PF00672">
    <property type="entry name" value="HAMP"/>
    <property type="match status" value="1"/>
</dbReference>
<evidence type="ECO:0000256" key="8">
    <source>
        <dbReference type="ARBA" id="ARBA00022741"/>
    </source>
</evidence>
<dbReference type="FunFam" id="3.30.565.10:FF:000006">
    <property type="entry name" value="Sensor histidine kinase WalK"/>
    <property type="match status" value="1"/>
</dbReference>
<dbReference type="CDD" id="cd00082">
    <property type="entry name" value="HisKA"/>
    <property type="match status" value="1"/>
</dbReference>
<keyword evidence="7 14" id="KW-0812">Transmembrane</keyword>
<dbReference type="Gene3D" id="3.30.565.10">
    <property type="entry name" value="Histidine kinase-like ATPase, C-terminal domain"/>
    <property type="match status" value="1"/>
</dbReference>
<keyword evidence="8" id="KW-0547">Nucleotide-binding</keyword>
<feature type="domain" description="HAMP" evidence="16">
    <location>
        <begin position="186"/>
        <end position="240"/>
    </location>
</feature>
<dbReference type="Gene3D" id="1.10.287.130">
    <property type="match status" value="1"/>
</dbReference>
<proteinExistence type="predicted"/>
<dbReference type="OrthoDB" id="9804645at2"/>
<evidence type="ECO:0000256" key="12">
    <source>
        <dbReference type="ARBA" id="ARBA00023012"/>
    </source>
</evidence>
<evidence type="ECO:0000256" key="9">
    <source>
        <dbReference type="ARBA" id="ARBA00022777"/>
    </source>
</evidence>
<dbReference type="InterPro" id="IPR050398">
    <property type="entry name" value="HssS/ArlS-like"/>
</dbReference>
<dbReference type="SUPFAM" id="SSF55874">
    <property type="entry name" value="ATPase domain of HSP90 chaperone/DNA topoisomerase II/histidine kinase"/>
    <property type="match status" value="1"/>
</dbReference>
<dbReference type="InterPro" id="IPR005467">
    <property type="entry name" value="His_kinase_dom"/>
</dbReference>
<dbReference type="SUPFAM" id="SSF47384">
    <property type="entry name" value="Homodimeric domain of signal transducing histidine kinase"/>
    <property type="match status" value="1"/>
</dbReference>
<evidence type="ECO:0000256" key="6">
    <source>
        <dbReference type="ARBA" id="ARBA00022679"/>
    </source>
</evidence>
<protein>
    <recommendedName>
        <fullName evidence="3">histidine kinase</fullName>
        <ecNumber evidence="3">2.7.13.3</ecNumber>
    </recommendedName>
</protein>
<keyword evidence="4" id="KW-1003">Cell membrane</keyword>
<dbReference type="InterPro" id="IPR003661">
    <property type="entry name" value="HisK_dim/P_dom"/>
</dbReference>
<dbReference type="KEGG" id="pseo:OM33_13930"/>
<dbReference type="GO" id="GO:0005524">
    <property type="term" value="F:ATP binding"/>
    <property type="evidence" value="ECO:0007669"/>
    <property type="project" value="UniProtKB-KW"/>
</dbReference>
<dbReference type="Pfam" id="PF00512">
    <property type="entry name" value="HisKA"/>
    <property type="match status" value="1"/>
</dbReference>
<keyword evidence="10" id="KW-0067">ATP-binding</keyword>
<evidence type="ECO:0000256" key="3">
    <source>
        <dbReference type="ARBA" id="ARBA00012438"/>
    </source>
</evidence>
<comment type="subcellular location">
    <subcellularLocation>
        <location evidence="2">Cell membrane</location>
        <topology evidence="2">Multi-pass membrane protein</topology>
    </subcellularLocation>
</comment>
<dbReference type="SMART" id="SM00387">
    <property type="entry name" value="HATPase_c"/>
    <property type="match status" value="1"/>
</dbReference>
<dbReference type="InterPro" id="IPR003594">
    <property type="entry name" value="HATPase_dom"/>
</dbReference>
<dbReference type="PROSITE" id="PS50885">
    <property type="entry name" value="HAMP"/>
    <property type="match status" value="1"/>
</dbReference>